<dbReference type="GO" id="GO:0005576">
    <property type="term" value="C:extracellular region"/>
    <property type="evidence" value="ECO:0007669"/>
    <property type="project" value="UniProtKB-SubCell"/>
</dbReference>
<dbReference type="STRING" id="420778.A0A1S8BN00"/>
<dbReference type="InterPro" id="IPR029058">
    <property type="entry name" value="AB_hydrolase_fold"/>
</dbReference>
<evidence type="ECO:0000313" key="18">
    <source>
        <dbReference type="Proteomes" id="UP000190776"/>
    </source>
</evidence>
<feature type="chain" id="PRO_5010534420" description="dipeptidyl-peptidase IV" evidence="14">
    <location>
        <begin position="19"/>
        <end position="777"/>
    </location>
</feature>
<dbReference type="GO" id="GO:0008239">
    <property type="term" value="F:dipeptidyl-peptidase activity"/>
    <property type="evidence" value="ECO:0007669"/>
    <property type="project" value="UniProtKB-EC"/>
</dbReference>
<keyword evidence="11" id="KW-0325">Glycoprotein</keyword>
<keyword evidence="6" id="KW-0964">Secreted</keyword>
<feature type="domain" description="Peptidase S9 prolyl oligopeptidase catalytic" evidence="15">
    <location>
        <begin position="547"/>
        <end position="741"/>
    </location>
</feature>
<evidence type="ECO:0000256" key="1">
    <source>
        <dbReference type="ARBA" id="ARBA00001257"/>
    </source>
</evidence>
<sequence>MRPSLLLAGLTVGAGVNAIYPPRGTTAPKTNGTKLLTFNETVPASLSPSSVSLAWVASDVDGQYIYASDDGALLLANAVTGQNETFVAADQVPADYHDYWISTDLTRVLWATNYTKQYRHSYFADYFILDIASGSLDPLVADQAGDIQYAEWDPNGEKIAFVRGNDLYIWADGEVTRITSDGDPDTFNAVPDWVMEEEILGDRYALWWSPDGEKIAYLNFNETGVQTFRVQYYMDNTEYGNSYPRELELRYPKVDATNPTVGFNLLDIASSEITSIAIDAFPADDIIIGEVAWVTDDHSNVLFRAYNRVQDSEKVVNVDVASGSSSVVRERSESEGWLDNNLAITYVGAAAGNGTNGTYYLDLSDVSGWTHIYLYPVNSGAAIPLTSGEWEVRSILKVDTARSLIYYTSTEHHSTESHLYSVSYSTFKKTPLVDDTIPAYWSASFSSGGSYYALSYQGPDVPYQELYSINSTTTPLRTLVDNADFYTKINEYKLPEISWFELDHPSGEKLNVMQRLPANFDPSKKYPVLFNPYGGPGVQEIPKTWNSLSWNAYISSDPELEYAQWVVDNRGTGYKGRAFRAQVAGQLGKLEAEDQVWAAQQILEKYAWADPDHVAIWGWSYGGYLSSKVVELDSGVFTLGLITAPVSDWRFYDSMYTERYMKTYAANAAGYNETAVRKTAGFKNIEGGFLLTHGLGDDNVHFQHSAVLADVLMADGVGPDKFDSQWFTDSDHNIRYNGDSAFLYKLLTKRIYEEKNRVPAEEGGEEAHQWSRREIVV</sequence>
<protein>
    <recommendedName>
        <fullName evidence="4">dipeptidyl-peptidase IV</fullName>
        <ecNumber evidence="4">3.4.14.5</ecNumber>
    </recommendedName>
    <alternativeName>
        <fullName evidence="12">Dipeptidyl peptidase IV</fullName>
    </alternativeName>
</protein>
<evidence type="ECO:0000256" key="13">
    <source>
        <dbReference type="SAM" id="MobiDB-lite"/>
    </source>
</evidence>
<comment type="caution">
    <text evidence="17">The sequence shown here is derived from an EMBL/GenBank/DDBJ whole genome shotgun (WGS) entry which is preliminary data.</text>
</comment>
<comment type="similarity">
    <text evidence="3">Belongs to the peptidase S9B family.</text>
</comment>
<evidence type="ECO:0000256" key="2">
    <source>
        <dbReference type="ARBA" id="ARBA00004613"/>
    </source>
</evidence>
<name>A0A1S8BN00_9PEZI</name>
<comment type="subcellular location">
    <subcellularLocation>
        <location evidence="2">Secreted</location>
    </subcellularLocation>
</comment>
<dbReference type="InterPro" id="IPR001375">
    <property type="entry name" value="Peptidase_S9_cat"/>
</dbReference>
<dbReference type="EC" id="3.4.14.5" evidence="4"/>
<evidence type="ECO:0000256" key="11">
    <source>
        <dbReference type="ARBA" id="ARBA00023180"/>
    </source>
</evidence>
<dbReference type="Gene3D" id="2.140.10.30">
    <property type="entry name" value="Dipeptidylpeptidase IV, N-terminal domain"/>
    <property type="match status" value="1"/>
</dbReference>
<dbReference type="SUPFAM" id="SSF53474">
    <property type="entry name" value="alpha/beta-Hydrolases"/>
    <property type="match status" value="1"/>
</dbReference>
<keyword evidence="8 14" id="KW-0732">Signal</keyword>
<evidence type="ECO:0000256" key="6">
    <source>
        <dbReference type="ARBA" id="ARBA00022525"/>
    </source>
</evidence>
<dbReference type="PANTHER" id="PTHR11731:SF162">
    <property type="entry name" value="DIPEPTIDYL PEPTIDASE 4-RELATED"/>
    <property type="match status" value="1"/>
</dbReference>
<dbReference type="AlphaFoldDB" id="A0A1S8BN00"/>
<dbReference type="GO" id="GO:0006508">
    <property type="term" value="P:proteolysis"/>
    <property type="evidence" value="ECO:0007669"/>
    <property type="project" value="UniProtKB-KW"/>
</dbReference>
<evidence type="ECO:0000259" key="15">
    <source>
        <dbReference type="Pfam" id="PF00326"/>
    </source>
</evidence>
<evidence type="ECO:0000256" key="9">
    <source>
        <dbReference type="ARBA" id="ARBA00022801"/>
    </source>
</evidence>
<evidence type="ECO:0000256" key="8">
    <source>
        <dbReference type="ARBA" id="ARBA00022729"/>
    </source>
</evidence>
<evidence type="ECO:0000256" key="4">
    <source>
        <dbReference type="ARBA" id="ARBA00012062"/>
    </source>
</evidence>
<proteinExistence type="inferred from homology"/>
<evidence type="ECO:0000256" key="14">
    <source>
        <dbReference type="SAM" id="SignalP"/>
    </source>
</evidence>
<dbReference type="GO" id="GO:0004177">
    <property type="term" value="F:aminopeptidase activity"/>
    <property type="evidence" value="ECO:0007669"/>
    <property type="project" value="UniProtKB-KW"/>
</dbReference>
<feature type="domain" description="Dipeptidylpeptidase IV N-terminal" evidence="16">
    <location>
        <begin position="102"/>
        <end position="463"/>
    </location>
</feature>
<dbReference type="SUPFAM" id="SSF82171">
    <property type="entry name" value="DPP6 N-terminal domain-like"/>
    <property type="match status" value="1"/>
</dbReference>
<evidence type="ECO:0000313" key="17">
    <source>
        <dbReference type="EMBL" id="OMP88805.1"/>
    </source>
</evidence>
<dbReference type="InterPro" id="IPR002469">
    <property type="entry name" value="Peptidase_S9B_N"/>
</dbReference>
<dbReference type="Pfam" id="PF00326">
    <property type="entry name" value="Peptidase_S9"/>
    <property type="match status" value="1"/>
</dbReference>
<reference evidence="17 18" key="1">
    <citation type="submission" date="2017-01" db="EMBL/GenBank/DDBJ databases">
        <title>Draft genome sequence of Diplodia seriata F98.1, a fungal species involved in grapevine trunk diseases.</title>
        <authorList>
            <person name="Robert-Siegwald G."/>
            <person name="Vallet J."/>
            <person name="Abou-Mansour E."/>
            <person name="Xu J."/>
            <person name="Rey P."/>
            <person name="Bertsch C."/>
            <person name="Rego C."/>
            <person name="Larignon P."/>
            <person name="Fontaine F."/>
            <person name="Lebrun M.-H."/>
        </authorList>
    </citation>
    <scope>NUCLEOTIDE SEQUENCE [LARGE SCALE GENOMIC DNA]</scope>
    <source>
        <strain evidence="17 18">F98.1</strain>
    </source>
</reference>
<evidence type="ECO:0000256" key="12">
    <source>
        <dbReference type="ARBA" id="ARBA00030567"/>
    </source>
</evidence>
<evidence type="ECO:0000256" key="5">
    <source>
        <dbReference type="ARBA" id="ARBA00022438"/>
    </source>
</evidence>
<keyword evidence="10" id="KW-0720">Serine protease</keyword>
<keyword evidence="7" id="KW-0645">Protease</keyword>
<dbReference type="Gene3D" id="3.40.50.1820">
    <property type="entry name" value="alpha/beta hydrolase"/>
    <property type="match status" value="1"/>
</dbReference>
<dbReference type="OrthoDB" id="16520at2759"/>
<organism evidence="17 18">
    <name type="scientific">Diplodia seriata</name>
    <dbReference type="NCBI Taxonomy" id="420778"/>
    <lineage>
        <taxon>Eukaryota</taxon>
        <taxon>Fungi</taxon>
        <taxon>Dikarya</taxon>
        <taxon>Ascomycota</taxon>
        <taxon>Pezizomycotina</taxon>
        <taxon>Dothideomycetes</taxon>
        <taxon>Dothideomycetes incertae sedis</taxon>
        <taxon>Botryosphaeriales</taxon>
        <taxon>Botryosphaeriaceae</taxon>
        <taxon>Diplodia</taxon>
    </lineage>
</organism>
<dbReference type="Pfam" id="PF00930">
    <property type="entry name" value="DPPIV_N"/>
    <property type="match status" value="1"/>
</dbReference>
<evidence type="ECO:0000259" key="16">
    <source>
        <dbReference type="Pfam" id="PF00930"/>
    </source>
</evidence>
<dbReference type="GO" id="GO:0008236">
    <property type="term" value="F:serine-type peptidase activity"/>
    <property type="evidence" value="ECO:0007669"/>
    <property type="project" value="UniProtKB-KW"/>
</dbReference>
<dbReference type="PANTHER" id="PTHR11731">
    <property type="entry name" value="PROTEASE FAMILY S9B,C DIPEPTIDYL-PEPTIDASE IV-RELATED"/>
    <property type="match status" value="1"/>
</dbReference>
<evidence type="ECO:0000256" key="10">
    <source>
        <dbReference type="ARBA" id="ARBA00022825"/>
    </source>
</evidence>
<dbReference type="Proteomes" id="UP000190776">
    <property type="component" value="Unassembled WGS sequence"/>
</dbReference>
<dbReference type="FunFam" id="3.40.50.1820:FF:000003">
    <property type="entry name" value="Dipeptidyl peptidase 4"/>
    <property type="match status" value="1"/>
</dbReference>
<feature type="region of interest" description="Disordered" evidence="13">
    <location>
        <begin position="758"/>
        <end position="777"/>
    </location>
</feature>
<comment type="catalytic activity">
    <reaction evidence="1">
        <text>Release of an N-terminal dipeptide, Xaa-Yaa-|-Zaa-, from a polypeptide, preferentially when Yaa is Pro, provided Zaa is neither Pro nor hydroxyproline.</text>
        <dbReference type="EC" id="3.4.14.5"/>
    </reaction>
</comment>
<dbReference type="EMBL" id="MSZU01000074">
    <property type="protein sequence ID" value="OMP88805.1"/>
    <property type="molecule type" value="Genomic_DNA"/>
</dbReference>
<evidence type="ECO:0000256" key="7">
    <source>
        <dbReference type="ARBA" id="ARBA00022670"/>
    </source>
</evidence>
<accession>A0A1S8BN00</accession>
<gene>
    <name evidence="17" type="ORF">BK809_0005526</name>
</gene>
<dbReference type="GO" id="GO:0005886">
    <property type="term" value="C:plasma membrane"/>
    <property type="evidence" value="ECO:0007669"/>
    <property type="project" value="TreeGrafter"/>
</dbReference>
<keyword evidence="9" id="KW-0378">Hydrolase</keyword>
<keyword evidence="5" id="KW-0031">Aminopeptidase</keyword>
<dbReference type="InterPro" id="IPR050278">
    <property type="entry name" value="Serine_Prot_S9B/DPPIV"/>
</dbReference>
<feature type="signal peptide" evidence="14">
    <location>
        <begin position="1"/>
        <end position="18"/>
    </location>
</feature>
<evidence type="ECO:0000256" key="3">
    <source>
        <dbReference type="ARBA" id="ARBA00006150"/>
    </source>
</evidence>